<dbReference type="EMBL" id="JBHRRZ010000015">
    <property type="protein sequence ID" value="MFC2948441.1"/>
    <property type="molecule type" value="Genomic_DNA"/>
</dbReference>
<keyword evidence="4 6" id="KW-1133">Transmembrane helix</keyword>
<feature type="transmembrane region" description="Helical" evidence="6">
    <location>
        <begin position="163"/>
        <end position="181"/>
    </location>
</feature>
<keyword evidence="8" id="KW-1185">Reference proteome</keyword>
<evidence type="ECO:0000256" key="6">
    <source>
        <dbReference type="SAM" id="Phobius"/>
    </source>
</evidence>
<comment type="similarity">
    <text evidence="2">Belongs to the autoinducer-2 exporter (AI-2E) (TC 2.A.86) family.</text>
</comment>
<feature type="transmembrane region" description="Helical" evidence="6">
    <location>
        <begin position="40"/>
        <end position="62"/>
    </location>
</feature>
<feature type="transmembrane region" description="Helical" evidence="6">
    <location>
        <begin position="12"/>
        <end position="34"/>
    </location>
</feature>
<feature type="transmembrane region" description="Helical" evidence="6">
    <location>
        <begin position="271"/>
        <end position="294"/>
    </location>
</feature>
<protein>
    <submittedName>
        <fullName evidence="7">AI-2E family transporter</fullName>
    </submittedName>
</protein>
<feature type="transmembrane region" description="Helical" evidence="6">
    <location>
        <begin position="74"/>
        <end position="92"/>
    </location>
</feature>
<keyword evidence="5 6" id="KW-0472">Membrane</keyword>
<accession>A0ABV7A604</accession>
<feature type="transmembrane region" description="Helical" evidence="6">
    <location>
        <begin position="222"/>
        <end position="239"/>
    </location>
</feature>
<dbReference type="RefSeq" id="WP_390305431.1">
    <property type="nucleotide sequence ID" value="NZ_JBHRRZ010000015.1"/>
</dbReference>
<evidence type="ECO:0000313" key="8">
    <source>
        <dbReference type="Proteomes" id="UP001595387"/>
    </source>
</evidence>
<evidence type="ECO:0000256" key="4">
    <source>
        <dbReference type="ARBA" id="ARBA00022989"/>
    </source>
</evidence>
<dbReference type="PANTHER" id="PTHR21716:SF15">
    <property type="entry name" value="TRANSPORT PROTEIN YRRI-RELATED"/>
    <property type="match status" value="1"/>
</dbReference>
<dbReference type="PANTHER" id="PTHR21716">
    <property type="entry name" value="TRANSMEMBRANE PROTEIN"/>
    <property type="match status" value="1"/>
</dbReference>
<sequence>MFHSGKALSVLYWLITGILVFLFIFLLFQLFPFYGAVFSFAINLLAPFLLSCLLAYLLYPVVQKLHKWDIPRTAAILLIYVLFFGGTAYAVYRVYPAAVHQLQDLNQQLPVFIDMYQDLIYQLYEYTSFLPETIHDKMDQWIARVESGLENLLDKLVGGFTKIFDMILFLTVIPVLVFYFLKDYGILTGFFKKFIPGKYRPQISHMAHAIDESLGNYIRGQLLVCLFVGLASWIAFQLLGLKYALLLAIIMGLTNIIPYFGPIIGAVPAVAIALTMSGHLVIFALLAIFAIQVIEGNLLSPYIVGKSIDIHPVAIIFVLLLGGQLFGIIGMIIAVPALTIGKVIISHLWELRDYR</sequence>
<evidence type="ECO:0000256" key="3">
    <source>
        <dbReference type="ARBA" id="ARBA00022692"/>
    </source>
</evidence>
<comment type="subcellular location">
    <subcellularLocation>
        <location evidence="1">Membrane</location>
        <topology evidence="1">Multi-pass membrane protein</topology>
    </subcellularLocation>
</comment>
<reference evidence="8" key="1">
    <citation type="journal article" date="2019" name="Int. J. Syst. Evol. Microbiol.">
        <title>The Global Catalogue of Microorganisms (GCM) 10K type strain sequencing project: providing services to taxonomists for standard genome sequencing and annotation.</title>
        <authorList>
            <consortium name="The Broad Institute Genomics Platform"/>
            <consortium name="The Broad Institute Genome Sequencing Center for Infectious Disease"/>
            <person name="Wu L."/>
            <person name="Ma J."/>
        </authorList>
    </citation>
    <scope>NUCLEOTIDE SEQUENCE [LARGE SCALE GENOMIC DNA]</scope>
    <source>
        <strain evidence="8">KCTC 13193</strain>
    </source>
</reference>
<organism evidence="7 8">
    <name type="scientific">Virgibacillus sediminis</name>
    <dbReference type="NCBI Taxonomy" id="202260"/>
    <lineage>
        <taxon>Bacteria</taxon>
        <taxon>Bacillati</taxon>
        <taxon>Bacillota</taxon>
        <taxon>Bacilli</taxon>
        <taxon>Bacillales</taxon>
        <taxon>Bacillaceae</taxon>
        <taxon>Virgibacillus</taxon>
    </lineage>
</organism>
<evidence type="ECO:0000256" key="1">
    <source>
        <dbReference type="ARBA" id="ARBA00004141"/>
    </source>
</evidence>
<evidence type="ECO:0000256" key="2">
    <source>
        <dbReference type="ARBA" id="ARBA00009773"/>
    </source>
</evidence>
<feature type="transmembrane region" description="Helical" evidence="6">
    <location>
        <begin position="245"/>
        <end position="264"/>
    </location>
</feature>
<feature type="transmembrane region" description="Helical" evidence="6">
    <location>
        <begin position="314"/>
        <end position="345"/>
    </location>
</feature>
<proteinExistence type="inferred from homology"/>
<dbReference type="Pfam" id="PF01594">
    <property type="entry name" value="AI-2E_transport"/>
    <property type="match status" value="1"/>
</dbReference>
<gene>
    <name evidence="7" type="ORF">ACFODW_08815</name>
</gene>
<dbReference type="Proteomes" id="UP001595387">
    <property type="component" value="Unassembled WGS sequence"/>
</dbReference>
<keyword evidence="3 6" id="KW-0812">Transmembrane</keyword>
<evidence type="ECO:0000313" key="7">
    <source>
        <dbReference type="EMBL" id="MFC2948441.1"/>
    </source>
</evidence>
<comment type="caution">
    <text evidence="7">The sequence shown here is derived from an EMBL/GenBank/DDBJ whole genome shotgun (WGS) entry which is preliminary data.</text>
</comment>
<name>A0ABV7A604_9BACI</name>
<evidence type="ECO:0000256" key="5">
    <source>
        <dbReference type="ARBA" id="ARBA00023136"/>
    </source>
</evidence>
<dbReference type="InterPro" id="IPR002549">
    <property type="entry name" value="AI-2E-like"/>
</dbReference>